<evidence type="ECO:0000259" key="2">
    <source>
        <dbReference type="PROSITE" id="PS51504"/>
    </source>
</evidence>
<dbReference type="SMART" id="SM00526">
    <property type="entry name" value="H15"/>
    <property type="match status" value="1"/>
</dbReference>
<dbReference type="GO" id="GO:0003677">
    <property type="term" value="F:DNA binding"/>
    <property type="evidence" value="ECO:0007669"/>
    <property type="project" value="InterPro"/>
</dbReference>
<reference evidence="3" key="1">
    <citation type="submission" date="2019-05" db="EMBL/GenBank/DDBJ databases">
        <title>Annotation for the trematode Fasciolopsis buski.</title>
        <authorList>
            <person name="Choi Y.-J."/>
        </authorList>
    </citation>
    <scope>NUCLEOTIDE SEQUENCE</scope>
    <source>
        <strain evidence="3">HT</strain>
        <tissue evidence="3">Whole worm</tissue>
    </source>
</reference>
<accession>A0A8E0RLU1</accession>
<feature type="compositionally biased region" description="Low complexity" evidence="1">
    <location>
        <begin position="101"/>
        <end position="114"/>
    </location>
</feature>
<dbReference type="GO" id="GO:0000786">
    <property type="term" value="C:nucleosome"/>
    <property type="evidence" value="ECO:0007669"/>
    <property type="project" value="InterPro"/>
</dbReference>
<feature type="domain" description="H15" evidence="2">
    <location>
        <begin position="4"/>
        <end position="80"/>
    </location>
</feature>
<dbReference type="OrthoDB" id="10067792at2759"/>
<dbReference type="SUPFAM" id="SSF46785">
    <property type="entry name" value="Winged helix' DNA-binding domain"/>
    <property type="match status" value="1"/>
</dbReference>
<evidence type="ECO:0000313" key="3">
    <source>
        <dbReference type="EMBL" id="KAA0185693.1"/>
    </source>
</evidence>
<name>A0A8E0RLU1_9TREM</name>
<evidence type="ECO:0000313" key="4">
    <source>
        <dbReference type="Proteomes" id="UP000728185"/>
    </source>
</evidence>
<organism evidence="3 4">
    <name type="scientific">Fasciolopsis buskii</name>
    <dbReference type="NCBI Taxonomy" id="27845"/>
    <lineage>
        <taxon>Eukaryota</taxon>
        <taxon>Metazoa</taxon>
        <taxon>Spiralia</taxon>
        <taxon>Lophotrochozoa</taxon>
        <taxon>Platyhelminthes</taxon>
        <taxon>Trematoda</taxon>
        <taxon>Digenea</taxon>
        <taxon>Plagiorchiida</taxon>
        <taxon>Echinostomata</taxon>
        <taxon>Echinostomatoidea</taxon>
        <taxon>Fasciolidae</taxon>
        <taxon>Fasciolopsis</taxon>
    </lineage>
</organism>
<dbReference type="AlphaFoldDB" id="A0A8E0RLU1"/>
<dbReference type="PROSITE" id="PS51504">
    <property type="entry name" value="H15"/>
    <property type="match status" value="1"/>
</dbReference>
<dbReference type="Gene3D" id="1.10.10.10">
    <property type="entry name" value="Winged helix-like DNA-binding domain superfamily/Winged helix DNA-binding domain"/>
    <property type="match status" value="1"/>
</dbReference>
<sequence length="126" mass="13767">MLPTHPPAIDSMKATITAVKDRKGTSLTSIRKSIAASYRVDVEKLGPHVGQTIVHGVEKGFLVCVGNKMKTAWGSFKLGAKIVEHKPNVFKKPKTLKFKKTTTPGSPSLPRSLPNLRPRLLLSLRS</sequence>
<dbReference type="Pfam" id="PF00538">
    <property type="entry name" value="Linker_histone"/>
    <property type="match status" value="1"/>
</dbReference>
<gene>
    <name evidence="3" type="ORF">FBUS_03912</name>
</gene>
<dbReference type="InterPro" id="IPR036388">
    <property type="entry name" value="WH-like_DNA-bd_sf"/>
</dbReference>
<dbReference type="EMBL" id="LUCM01010293">
    <property type="protein sequence ID" value="KAA0185693.1"/>
    <property type="molecule type" value="Genomic_DNA"/>
</dbReference>
<dbReference type="InterPro" id="IPR036390">
    <property type="entry name" value="WH_DNA-bd_sf"/>
</dbReference>
<comment type="caution">
    <text evidence="3">The sequence shown here is derived from an EMBL/GenBank/DDBJ whole genome shotgun (WGS) entry which is preliminary data.</text>
</comment>
<protein>
    <submittedName>
        <fullName evidence="3">Linker histone H1</fullName>
    </submittedName>
</protein>
<dbReference type="Proteomes" id="UP000728185">
    <property type="component" value="Unassembled WGS sequence"/>
</dbReference>
<dbReference type="GO" id="GO:0006334">
    <property type="term" value="P:nucleosome assembly"/>
    <property type="evidence" value="ECO:0007669"/>
    <property type="project" value="InterPro"/>
</dbReference>
<keyword evidence="4" id="KW-1185">Reference proteome</keyword>
<evidence type="ECO:0000256" key="1">
    <source>
        <dbReference type="SAM" id="MobiDB-lite"/>
    </source>
</evidence>
<proteinExistence type="predicted"/>
<dbReference type="InterPro" id="IPR005818">
    <property type="entry name" value="Histone_H1/H5_H15"/>
</dbReference>
<dbReference type="CDD" id="cd00073">
    <property type="entry name" value="H15"/>
    <property type="match status" value="1"/>
</dbReference>
<feature type="region of interest" description="Disordered" evidence="1">
    <location>
        <begin position="93"/>
        <end position="114"/>
    </location>
</feature>